<feature type="region of interest" description="Disordered" evidence="1">
    <location>
        <begin position="48"/>
        <end position="119"/>
    </location>
</feature>
<evidence type="ECO:0000256" key="1">
    <source>
        <dbReference type="SAM" id="MobiDB-lite"/>
    </source>
</evidence>
<feature type="compositionally biased region" description="Low complexity" evidence="1">
    <location>
        <begin position="216"/>
        <end position="229"/>
    </location>
</feature>
<protein>
    <submittedName>
        <fullName evidence="2">Uncharacterized protein</fullName>
    </submittedName>
</protein>
<organism evidence="2 3">
    <name type="scientific">Pristionchus mayeri</name>
    <dbReference type="NCBI Taxonomy" id="1317129"/>
    <lineage>
        <taxon>Eukaryota</taxon>
        <taxon>Metazoa</taxon>
        <taxon>Ecdysozoa</taxon>
        <taxon>Nematoda</taxon>
        <taxon>Chromadorea</taxon>
        <taxon>Rhabditida</taxon>
        <taxon>Rhabditina</taxon>
        <taxon>Diplogasteromorpha</taxon>
        <taxon>Diplogasteroidea</taxon>
        <taxon>Neodiplogasteridae</taxon>
        <taxon>Pristionchus</taxon>
    </lineage>
</organism>
<feature type="compositionally biased region" description="Polar residues" evidence="1">
    <location>
        <begin position="166"/>
        <end position="179"/>
    </location>
</feature>
<proteinExistence type="predicted"/>
<keyword evidence="3" id="KW-1185">Reference proteome</keyword>
<feature type="compositionally biased region" description="Basic and acidic residues" evidence="1">
    <location>
        <begin position="203"/>
        <end position="214"/>
    </location>
</feature>
<sequence>MDDEFMATLFDFSENKHALKVEVKDEMDDDVCVIFAKVARPVQITGPVKVKGGSREESDDEEKPELIMYKKKKKKEREKRREKEGMEWEDGEDLKPRKVPLFREVSPSRDHTPPPRIRNTDYIAPIFRIARVLTAEELRANAQRAEEEYNRKRMRRRSPRQDALRDTSSVPVSHNNQGLSRTFPRRHRDDRDRASSTHRSPRRGHETRCRERSRSRSPICRIPRGPRSPYGGDLIIPRRWRSPRPPHGGDVITPRPRSNDDATIVMSEVTVDENNGRGGQSTPPLKKDLKKEKKEVKDEGEQRDDDVRIVRIVGERLRRRYCSPPSRPPYENNRNHNWMNGLQAYIKKRLGDRNDPLSLEIDWNQIAFVHERYWFEVLSDEEKVPFSVWVVDPIYGRHQLEASKVTRDEEAIRALKTYEFEFTPTMMGPHVLLVITSKYFFAHSLRVTCHRREDPQKRYQNRPPLPCLDVYGVPREVSALFHAPRPRRDNEKFVDVGKALEELLG</sequence>
<reference evidence="3" key="1">
    <citation type="submission" date="2022-10" db="EMBL/GenBank/DDBJ databases">
        <title>Genome assembly of Pristionchus species.</title>
        <authorList>
            <person name="Yoshida K."/>
            <person name="Sommer R.J."/>
        </authorList>
    </citation>
    <scope>NUCLEOTIDE SEQUENCE [LARGE SCALE GENOMIC DNA]</scope>
    <source>
        <strain evidence="3">RS5460</strain>
    </source>
</reference>
<feature type="compositionally biased region" description="Basic residues" evidence="1">
    <location>
        <begin position="69"/>
        <end position="78"/>
    </location>
</feature>
<gene>
    <name evidence="2" type="ORF">PMAYCL1PPCAC_02681</name>
</gene>
<evidence type="ECO:0000313" key="2">
    <source>
        <dbReference type="EMBL" id="GMR32486.1"/>
    </source>
</evidence>
<comment type="caution">
    <text evidence="2">The sequence shown here is derived from an EMBL/GenBank/DDBJ whole genome shotgun (WGS) entry which is preliminary data.</text>
</comment>
<dbReference type="Proteomes" id="UP001328107">
    <property type="component" value="Unassembled WGS sequence"/>
</dbReference>
<feature type="compositionally biased region" description="Basic and acidic residues" evidence="1">
    <location>
        <begin position="285"/>
        <end position="303"/>
    </location>
</feature>
<dbReference type="AlphaFoldDB" id="A0AAN4Z4M6"/>
<evidence type="ECO:0000313" key="3">
    <source>
        <dbReference type="Proteomes" id="UP001328107"/>
    </source>
</evidence>
<feature type="region of interest" description="Disordered" evidence="1">
    <location>
        <begin position="146"/>
        <end position="303"/>
    </location>
</feature>
<accession>A0AAN4Z4M6</accession>
<name>A0AAN4Z4M6_9BILA</name>
<dbReference type="EMBL" id="BTRK01000001">
    <property type="protein sequence ID" value="GMR32486.1"/>
    <property type="molecule type" value="Genomic_DNA"/>
</dbReference>